<reference evidence="3" key="3">
    <citation type="submission" date="2020-09" db="EMBL/GenBank/DDBJ databases">
        <authorList>
            <person name="Sun Q."/>
            <person name="Zhou Y."/>
        </authorList>
    </citation>
    <scope>NUCLEOTIDE SEQUENCE</scope>
    <source>
        <strain evidence="3">CGMCC 1.14984</strain>
    </source>
</reference>
<evidence type="ECO:0000256" key="1">
    <source>
        <dbReference type="ARBA" id="ARBA00022649"/>
    </source>
</evidence>
<accession>A0A8J3ETQ3</accession>
<sequence>MLDLPMNDPDEGKQTRTTQIRHGDSLGELITRAAASLGVDKSVFLRTAIAREASRVLEAGSRHVLTPEDSARFAAALDTPPAPTPRARAAAKAYRRRVVHAD</sequence>
<dbReference type="EMBL" id="BMGZ01000001">
    <property type="protein sequence ID" value="GGH94711.1"/>
    <property type="molecule type" value="Genomic_DNA"/>
</dbReference>
<dbReference type="Proteomes" id="UP000621856">
    <property type="component" value="Unassembled WGS sequence"/>
</dbReference>
<evidence type="ECO:0000313" key="4">
    <source>
        <dbReference type="EMBL" id="NHK27200.1"/>
    </source>
</evidence>
<evidence type="ECO:0000313" key="6">
    <source>
        <dbReference type="Proteomes" id="UP000818603"/>
    </source>
</evidence>
<dbReference type="RefSeq" id="WP_155138001.1">
    <property type="nucleotide sequence ID" value="NZ_BMGZ01000001.1"/>
</dbReference>
<comment type="caution">
    <text evidence="3">The sequence shown here is derived from an EMBL/GenBank/DDBJ whole genome shotgun (WGS) entry which is preliminary data.</text>
</comment>
<proteinExistence type="inferred from homology"/>
<gene>
    <name evidence="4" type="ORF">FF098_004705</name>
    <name evidence="3" type="ORF">GCM10011355_09540</name>
</gene>
<protein>
    <submittedName>
        <fullName evidence="4">DUF1778 domain-containing protein</fullName>
    </submittedName>
</protein>
<evidence type="ECO:0000313" key="3">
    <source>
        <dbReference type="EMBL" id="GGH94711.1"/>
    </source>
</evidence>
<comment type="similarity">
    <text evidence="2">Belongs to the TacA antitoxin family.</text>
</comment>
<dbReference type="InterPro" id="IPR014795">
    <property type="entry name" value="TacA_1-like"/>
</dbReference>
<dbReference type="Gene3D" id="1.20.5.780">
    <property type="entry name" value="Single helix bin"/>
    <property type="match status" value="1"/>
</dbReference>
<reference evidence="3" key="1">
    <citation type="journal article" date="2014" name="Int. J. Syst. Evol. Microbiol.">
        <title>Complete genome sequence of Corynebacterium casei LMG S-19264T (=DSM 44701T), isolated from a smear-ripened cheese.</title>
        <authorList>
            <consortium name="US DOE Joint Genome Institute (JGI-PGF)"/>
            <person name="Walter F."/>
            <person name="Albersmeier A."/>
            <person name="Kalinowski J."/>
            <person name="Ruckert C."/>
        </authorList>
    </citation>
    <scope>NUCLEOTIDE SEQUENCE</scope>
    <source>
        <strain evidence="3">CGMCC 1.14984</strain>
    </source>
</reference>
<dbReference type="Pfam" id="PF08681">
    <property type="entry name" value="TacA1"/>
    <property type="match status" value="1"/>
</dbReference>
<name>A0A8J3ETQ3_9PROT</name>
<evidence type="ECO:0000313" key="5">
    <source>
        <dbReference type="Proteomes" id="UP000621856"/>
    </source>
</evidence>
<dbReference type="EMBL" id="VCJR02000001">
    <property type="protein sequence ID" value="NHK27200.1"/>
    <property type="molecule type" value="Genomic_DNA"/>
</dbReference>
<organism evidence="3 5">
    <name type="scientific">Aquisalinus luteolus</name>
    <dbReference type="NCBI Taxonomy" id="1566827"/>
    <lineage>
        <taxon>Bacteria</taxon>
        <taxon>Pseudomonadati</taxon>
        <taxon>Pseudomonadota</taxon>
        <taxon>Alphaproteobacteria</taxon>
        <taxon>Parvularculales</taxon>
        <taxon>Parvularculaceae</taxon>
        <taxon>Aquisalinus</taxon>
    </lineage>
</organism>
<dbReference type="GO" id="GO:0006355">
    <property type="term" value="P:regulation of DNA-templated transcription"/>
    <property type="evidence" value="ECO:0007669"/>
    <property type="project" value="InterPro"/>
</dbReference>
<dbReference type="AlphaFoldDB" id="A0A8J3ETQ3"/>
<dbReference type="Proteomes" id="UP000818603">
    <property type="component" value="Unassembled WGS sequence"/>
</dbReference>
<keyword evidence="1" id="KW-1277">Toxin-antitoxin system</keyword>
<dbReference type="SUPFAM" id="SSF47598">
    <property type="entry name" value="Ribbon-helix-helix"/>
    <property type="match status" value="1"/>
</dbReference>
<reference evidence="4 6" key="2">
    <citation type="submission" date="2020-02" db="EMBL/GenBank/DDBJ databases">
        <title>Genome sequence of Parvularcula flava strain NH6-79.</title>
        <authorList>
            <person name="Abdul Karim M.H."/>
            <person name="Lam M.Q."/>
            <person name="Chen S.J."/>
            <person name="Yahya A."/>
            <person name="Shahir S."/>
            <person name="Shamsir M.S."/>
            <person name="Chong C.S."/>
        </authorList>
    </citation>
    <scope>NUCLEOTIDE SEQUENCE [LARGE SCALE GENOMIC DNA]</scope>
    <source>
        <strain evidence="4 6">NH6-79</strain>
    </source>
</reference>
<keyword evidence="6" id="KW-1185">Reference proteome</keyword>
<evidence type="ECO:0000256" key="2">
    <source>
        <dbReference type="ARBA" id="ARBA00049988"/>
    </source>
</evidence>
<dbReference type="InterPro" id="IPR010985">
    <property type="entry name" value="Ribbon_hlx_hlx"/>
</dbReference>